<evidence type="ECO:0000256" key="1">
    <source>
        <dbReference type="ARBA" id="ARBA00006479"/>
    </source>
</evidence>
<dbReference type="PANTHER" id="PTHR18964">
    <property type="entry name" value="ROK (REPRESSOR, ORF, KINASE) FAMILY"/>
    <property type="match status" value="1"/>
</dbReference>
<name>A0AA43UCN4_9LACT</name>
<dbReference type="PANTHER" id="PTHR18964:SF170">
    <property type="entry name" value="SUGAR KINASE"/>
    <property type="match status" value="1"/>
</dbReference>
<reference evidence="3" key="1">
    <citation type="submission" date="2023-07" db="EMBL/GenBank/DDBJ databases">
        <title>Between Cages and Wild: Unraveling the Impact of Captivity on Animal Microbiomes and Antimicrobial Resistance.</title>
        <authorList>
            <person name="Schmartz G.P."/>
            <person name="Rehner J."/>
            <person name="Schuff M.J."/>
            <person name="Becker S.L."/>
            <person name="Kravczyk M."/>
            <person name="Gurevich A."/>
            <person name="Francke R."/>
            <person name="Mueller R."/>
            <person name="Keller V."/>
            <person name="Keller A."/>
        </authorList>
    </citation>
    <scope>NUCLEOTIDE SEQUENCE</scope>
    <source>
        <strain evidence="3">S39M_St_73</strain>
    </source>
</reference>
<dbReference type="InterPro" id="IPR043129">
    <property type="entry name" value="ATPase_NBD"/>
</dbReference>
<keyword evidence="4" id="KW-1185">Reference proteome</keyword>
<dbReference type="Proteomes" id="UP001171751">
    <property type="component" value="Unassembled WGS sequence"/>
</dbReference>
<dbReference type="EMBL" id="JAUNQW010000014">
    <property type="protein sequence ID" value="MDO5457539.1"/>
    <property type="molecule type" value="Genomic_DNA"/>
</dbReference>
<dbReference type="SUPFAM" id="SSF53067">
    <property type="entry name" value="Actin-like ATPase domain"/>
    <property type="match status" value="1"/>
</dbReference>
<keyword evidence="2" id="KW-0812">Transmembrane</keyword>
<evidence type="ECO:0000313" key="3">
    <source>
        <dbReference type="EMBL" id="MDO5457539.1"/>
    </source>
</evidence>
<dbReference type="CDD" id="cd24152">
    <property type="entry name" value="ASKHA_NBD_ROK-like"/>
    <property type="match status" value="1"/>
</dbReference>
<sequence length="300" mass="33528">MTNKQSRYLAIDIGGTYIKSAFLDEEGRIIERYSSISTPYDKKQYIDTIFEIVEQTKEKPAGVAVSTSGIIDNDTGTYLQSGSFPFMISENLKDLIESKYNLTASVVNDGQAALYGEMWKGKLRKQRNALLVTIGTGIVGGLLINGQPYLGAHGMAGELSSITQDEKEGYFPVKYSSTHFIERASQIIGLDEPDGQEVFRNLYQGKQDLDQLFTDYCYLVSLLLFNLQVTLDPELIVISGGISNQEIFIEELRKQCDIIYKNKSEAYLGPGHLKITASAFRSDANLLGALYFYKTKYESE</sequence>
<proteinExistence type="inferred from homology"/>
<comment type="caution">
    <text evidence="3">The sequence shown here is derived from an EMBL/GenBank/DDBJ whole genome shotgun (WGS) entry which is preliminary data.</text>
</comment>
<accession>A0AA43UCN4</accession>
<gene>
    <name evidence="3" type="ORF">Q4F26_04260</name>
</gene>
<dbReference type="Pfam" id="PF00480">
    <property type="entry name" value="ROK"/>
    <property type="match status" value="1"/>
</dbReference>
<feature type="transmembrane region" description="Helical" evidence="2">
    <location>
        <begin position="128"/>
        <end position="146"/>
    </location>
</feature>
<evidence type="ECO:0000256" key="2">
    <source>
        <dbReference type="SAM" id="Phobius"/>
    </source>
</evidence>
<keyword evidence="2" id="KW-1133">Transmembrane helix</keyword>
<protein>
    <submittedName>
        <fullName evidence="3">ROK family protein</fullName>
    </submittedName>
</protein>
<dbReference type="Gene3D" id="3.30.420.40">
    <property type="match status" value="2"/>
</dbReference>
<comment type="similarity">
    <text evidence="1">Belongs to the ROK (NagC/XylR) family.</text>
</comment>
<organism evidence="3 4">
    <name type="scientific">Atopococcus tabaci</name>
    <dbReference type="NCBI Taxonomy" id="269774"/>
    <lineage>
        <taxon>Bacteria</taxon>
        <taxon>Bacillati</taxon>
        <taxon>Bacillota</taxon>
        <taxon>Bacilli</taxon>
        <taxon>Lactobacillales</taxon>
        <taxon>Carnobacteriaceae</taxon>
        <taxon>Atopococcus</taxon>
    </lineage>
</organism>
<dbReference type="InterPro" id="IPR000600">
    <property type="entry name" value="ROK"/>
</dbReference>
<keyword evidence="2" id="KW-0472">Membrane</keyword>
<evidence type="ECO:0000313" key="4">
    <source>
        <dbReference type="Proteomes" id="UP001171751"/>
    </source>
</evidence>
<dbReference type="AlphaFoldDB" id="A0AA43UCN4"/>